<dbReference type="CDD" id="cd07067">
    <property type="entry name" value="HP_PGM_like"/>
    <property type="match status" value="1"/>
</dbReference>
<comment type="caution">
    <text evidence="3">The sequence shown here is derived from an EMBL/GenBank/DDBJ whole genome shotgun (WGS) entry which is preliminary data.</text>
</comment>
<protein>
    <submittedName>
        <fullName evidence="3">Fructose 1,6-bisphosphatase</fullName>
    </submittedName>
</protein>
<dbReference type="PANTHER" id="PTHR47821">
    <property type="entry name" value="PHOSPHOGLYCERATE MUTASE FAMILY PROTEIN"/>
    <property type="match status" value="1"/>
</dbReference>
<sequence length="198" mass="22282">MQNQYTLMRHGESLANRKGLIVSAPENALNDYGLTSKGADQVISAALKSRIHSDTLIVSSDYRRAIETAEIVHSVVACKHDIVRDERIRERFFGDWELEDHRHYEDVWQNDLASPTSTDNNVEPVLDTLARAQSLIESLEADYTNRSILLVSHGDVLQILLAHYHRLNPRFHRSLSAIGNAEVRSLAKLELANKSTAA</sequence>
<dbReference type="EMBL" id="BMXA01000006">
    <property type="protein sequence ID" value="GHA17072.1"/>
    <property type="molecule type" value="Genomic_DNA"/>
</dbReference>
<dbReference type="PIRSF" id="PIRSF000709">
    <property type="entry name" value="6PFK_2-Ptase"/>
    <property type="match status" value="1"/>
</dbReference>
<reference evidence="3" key="1">
    <citation type="journal article" date="2014" name="Int. J. Syst. Evol. Microbiol.">
        <title>Complete genome sequence of Corynebacterium casei LMG S-19264T (=DSM 44701T), isolated from a smear-ripened cheese.</title>
        <authorList>
            <consortium name="US DOE Joint Genome Institute (JGI-PGF)"/>
            <person name="Walter F."/>
            <person name="Albersmeier A."/>
            <person name="Kalinowski J."/>
            <person name="Ruckert C."/>
        </authorList>
    </citation>
    <scope>NUCLEOTIDE SEQUENCE</scope>
    <source>
        <strain evidence="3">KCTC 12711</strain>
    </source>
</reference>
<dbReference type="Gene3D" id="3.40.50.1240">
    <property type="entry name" value="Phosphoglycerate mutase-like"/>
    <property type="match status" value="1"/>
</dbReference>
<evidence type="ECO:0000313" key="3">
    <source>
        <dbReference type="EMBL" id="GHA17072.1"/>
    </source>
</evidence>
<evidence type="ECO:0000256" key="2">
    <source>
        <dbReference type="PIRSR" id="PIRSR613078-2"/>
    </source>
</evidence>
<dbReference type="RefSeq" id="WP_189402373.1">
    <property type="nucleotide sequence ID" value="NZ_BMXA01000006.1"/>
</dbReference>
<dbReference type="SUPFAM" id="SSF53254">
    <property type="entry name" value="Phosphoglycerate mutase-like"/>
    <property type="match status" value="1"/>
</dbReference>
<dbReference type="GO" id="GO:0003824">
    <property type="term" value="F:catalytic activity"/>
    <property type="evidence" value="ECO:0007669"/>
    <property type="project" value="InterPro"/>
</dbReference>
<feature type="active site" description="Tele-phosphohistidine intermediate" evidence="1">
    <location>
        <position position="10"/>
    </location>
</feature>
<evidence type="ECO:0000313" key="4">
    <source>
        <dbReference type="Proteomes" id="UP000614811"/>
    </source>
</evidence>
<reference evidence="3" key="2">
    <citation type="submission" date="2020-09" db="EMBL/GenBank/DDBJ databases">
        <authorList>
            <person name="Sun Q."/>
            <person name="Kim S."/>
        </authorList>
    </citation>
    <scope>NUCLEOTIDE SEQUENCE</scope>
    <source>
        <strain evidence="3">KCTC 12711</strain>
    </source>
</reference>
<feature type="binding site" evidence="2">
    <location>
        <position position="64"/>
    </location>
    <ligand>
        <name>substrate</name>
    </ligand>
</feature>
<proteinExistence type="predicted"/>
<dbReference type="Proteomes" id="UP000614811">
    <property type="component" value="Unassembled WGS sequence"/>
</dbReference>
<gene>
    <name evidence="3" type="ORF">GCM10008090_28440</name>
</gene>
<feature type="binding site" evidence="2">
    <location>
        <begin position="9"/>
        <end position="16"/>
    </location>
    <ligand>
        <name>substrate</name>
    </ligand>
</feature>
<dbReference type="InterPro" id="IPR029033">
    <property type="entry name" value="His_PPase_superfam"/>
</dbReference>
<organism evidence="3 4">
    <name type="scientific">Arenicella chitinivorans</name>
    <dbReference type="NCBI Taxonomy" id="1329800"/>
    <lineage>
        <taxon>Bacteria</taxon>
        <taxon>Pseudomonadati</taxon>
        <taxon>Pseudomonadota</taxon>
        <taxon>Gammaproteobacteria</taxon>
        <taxon>Arenicellales</taxon>
        <taxon>Arenicellaceae</taxon>
        <taxon>Arenicella</taxon>
    </lineage>
</organism>
<dbReference type="InterPro" id="IPR001345">
    <property type="entry name" value="PG/BPGM_mutase_AS"/>
</dbReference>
<dbReference type="Pfam" id="PF00300">
    <property type="entry name" value="His_Phos_1"/>
    <property type="match status" value="1"/>
</dbReference>
<dbReference type="InterPro" id="IPR013078">
    <property type="entry name" value="His_Pase_superF_clade-1"/>
</dbReference>
<dbReference type="AlphaFoldDB" id="A0A918RZE5"/>
<keyword evidence="4" id="KW-1185">Reference proteome</keyword>
<feature type="active site" description="Proton donor/acceptor" evidence="1">
    <location>
        <position position="90"/>
    </location>
</feature>
<name>A0A918RZE5_9GAMM</name>
<dbReference type="SMART" id="SM00855">
    <property type="entry name" value="PGAM"/>
    <property type="match status" value="1"/>
</dbReference>
<evidence type="ECO:0000256" key="1">
    <source>
        <dbReference type="PIRSR" id="PIRSR613078-1"/>
    </source>
</evidence>
<dbReference type="PANTHER" id="PTHR47821:SF2">
    <property type="entry name" value="PHOSPHOGLYCERATE MUTASE FAMILY PROTEIN"/>
    <property type="match status" value="1"/>
</dbReference>
<accession>A0A918RZE5</accession>
<dbReference type="PROSITE" id="PS00175">
    <property type="entry name" value="PG_MUTASE"/>
    <property type="match status" value="1"/>
</dbReference>